<comment type="caution">
    <text evidence="4">The sequence shown here is derived from an EMBL/GenBank/DDBJ whole genome shotgun (WGS) entry which is preliminary data.</text>
</comment>
<evidence type="ECO:0000313" key="5">
    <source>
        <dbReference type="Proteomes" id="UP001501411"/>
    </source>
</evidence>
<keyword evidence="5" id="KW-1185">Reference proteome</keyword>
<dbReference type="InterPro" id="IPR001647">
    <property type="entry name" value="HTH_TetR"/>
</dbReference>
<dbReference type="Gene3D" id="1.10.357.10">
    <property type="entry name" value="Tetracycline Repressor, domain 2"/>
    <property type="match status" value="1"/>
</dbReference>
<dbReference type="InterPro" id="IPR009057">
    <property type="entry name" value="Homeodomain-like_sf"/>
</dbReference>
<organism evidence="4 5">
    <name type="scientific">Olivibacter ginsenosidimutans</name>
    <dbReference type="NCBI Taxonomy" id="1176537"/>
    <lineage>
        <taxon>Bacteria</taxon>
        <taxon>Pseudomonadati</taxon>
        <taxon>Bacteroidota</taxon>
        <taxon>Sphingobacteriia</taxon>
        <taxon>Sphingobacteriales</taxon>
        <taxon>Sphingobacteriaceae</taxon>
        <taxon>Olivibacter</taxon>
    </lineage>
</organism>
<sequence>MKSKEINIETNEVKKQQIVQVALKRFSHFGINKTTMSEIAEDISVSKANLYYYFPDKTALVIGVIMQLITEGKEALNQILHQSDHILDTLIGFLKLKTDFFEKHYLLHVTMGHADSNLNMAEINTLGKYAEEMELEALQQAFTKAIANNQLVTFDVTQTSQIYFTILKGIAMVAIAKIANKDIPENSIFREIFEKQKIATTIFINGLRHHK</sequence>
<feature type="DNA-binding region" description="H-T-H motif" evidence="2">
    <location>
        <begin position="35"/>
        <end position="54"/>
    </location>
</feature>
<evidence type="ECO:0000256" key="2">
    <source>
        <dbReference type="PROSITE-ProRule" id="PRU00335"/>
    </source>
</evidence>
<gene>
    <name evidence="4" type="ORF">GCM10023231_10600</name>
</gene>
<evidence type="ECO:0000259" key="3">
    <source>
        <dbReference type="PROSITE" id="PS50977"/>
    </source>
</evidence>
<dbReference type="Gene3D" id="1.10.10.60">
    <property type="entry name" value="Homeodomain-like"/>
    <property type="match status" value="1"/>
</dbReference>
<protein>
    <recommendedName>
        <fullName evidence="3">HTH tetR-type domain-containing protein</fullName>
    </recommendedName>
</protein>
<dbReference type="PROSITE" id="PS50977">
    <property type="entry name" value="HTH_TETR_2"/>
    <property type="match status" value="1"/>
</dbReference>
<evidence type="ECO:0000256" key="1">
    <source>
        <dbReference type="ARBA" id="ARBA00023125"/>
    </source>
</evidence>
<dbReference type="PANTHER" id="PTHR43479:SF11">
    <property type="entry name" value="ACREF_ENVCD OPERON REPRESSOR-RELATED"/>
    <property type="match status" value="1"/>
</dbReference>
<feature type="domain" description="HTH tetR-type" evidence="3">
    <location>
        <begin position="12"/>
        <end position="72"/>
    </location>
</feature>
<dbReference type="InterPro" id="IPR050624">
    <property type="entry name" value="HTH-type_Tx_Regulator"/>
</dbReference>
<accession>A0ABP9ATD9</accession>
<dbReference type="PRINTS" id="PR00455">
    <property type="entry name" value="HTHTETR"/>
</dbReference>
<dbReference type="RefSeq" id="WP_345230682.1">
    <property type="nucleotide sequence ID" value="NZ_BAABIQ010000005.1"/>
</dbReference>
<name>A0ABP9ATD9_9SPHI</name>
<dbReference type="InterPro" id="IPR023772">
    <property type="entry name" value="DNA-bd_HTH_TetR-type_CS"/>
</dbReference>
<dbReference type="Proteomes" id="UP001501411">
    <property type="component" value="Unassembled WGS sequence"/>
</dbReference>
<dbReference type="PROSITE" id="PS01081">
    <property type="entry name" value="HTH_TETR_1"/>
    <property type="match status" value="1"/>
</dbReference>
<dbReference type="Pfam" id="PF00440">
    <property type="entry name" value="TetR_N"/>
    <property type="match status" value="1"/>
</dbReference>
<dbReference type="SUPFAM" id="SSF46689">
    <property type="entry name" value="Homeodomain-like"/>
    <property type="match status" value="1"/>
</dbReference>
<reference evidence="5" key="1">
    <citation type="journal article" date="2019" name="Int. J. Syst. Evol. Microbiol.">
        <title>The Global Catalogue of Microorganisms (GCM) 10K type strain sequencing project: providing services to taxonomists for standard genome sequencing and annotation.</title>
        <authorList>
            <consortium name="The Broad Institute Genomics Platform"/>
            <consortium name="The Broad Institute Genome Sequencing Center for Infectious Disease"/>
            <person name="Wu L."/>
            <person name="Ma J."/>
        </authorList>
    </citation>
    <scope>NUCLEOTIDE SEQUENCE [LARGE SCALE GENOMIC DNA]</scope>
    <source>
        <strain evidence="5">JCM 18200</strain>
    </source>
</reference>
<dbReference type="PANTHER" id="PTHR43479">
    <property type="entry name" value="ACREF/ENVCD OPERON REPRESSOR-RELATED"/>
    <property type="match status" value="1"/>
</dbReference>
<proteinExistence type="predicted"/>
<dbReference type="EMBL" id="BAABIQ010000005">
    <property type="protein sequence ID" value="GAA4784713.1"/>
    <property type="molecule type" value="Genomic_DNA"/>
</dbReference>
<keyword evidence="1 2" id="KW-0238">DNA-binding</keyword>
<evidence type="ECO:0000313" key="4">
    <source>
        <dbReference type="EMBL" id="GAA4784713.1"/>
    </source>
</evidence>